<evidence type="ECO:0000313" key="5">
    <source>
        <dbReference type="EMBL" id="MBB6396754.1"/>
    </source>
</evidence>
<keyword evidence="2 5" id="KW-0238">DNA-binding</keyword>
<dbReference type="AlphaFoldDB" id="A0A7X0L036"/>
<organism evidence="5 6">
    <name type="scientific">Actinomadura coerulea</name>
    <dbReference type="NCBI Taxonomy" id="46159"/>
    <lineage>
        <taxon>Bacteria</taxon>
        <taxon>Bacillati</taxon>
        <taxon>Actinomycetota</taxon>
        <taxon>Actinomycetes</taxon>
        <taxon>Streptosporangiales</taxon>
        <taxon>Thermomonosporaceae</taxon>
        <taxon>Actinomadura</taxon>
    </lineage>
</organism>
<dbReference type="InterPro" id="IPR036390">
    <property type="entry name" value="WH_DNA-bd_sf"/>
</dbReference>
<dbReference type="CDD" id="cd07377">
    <property type="entry name" value="WHTH_GntR"/>
    <property type="match status" value="1"/>
</dbReference>
<dbReference type="EMBL" id="JACHMQ010000001">
    <property type="protein sequence ID" value="MBB6396754.1"/>
    <property type="molecule type" value="Genomic_DNA"/>
</dbReference>
<dbReference type="SMART" id="SM00895">
    <property type="entry name" value="FCD"/>
    <property type="match status" value="1"/>
</dbReference>
<keyword evidence="1" id="KW-0805">Transcription regulation</keyword>
<dbReference type="InterPro" id="IPR008920">
    <property type="entry name" value="TF_FadR/GntR_C"/>
</dbReference>
<dbReference type="PROSITE" id="PS50949">
    <property type="entry name" value="HTH_GNTR"/>
    <property type="match status" value="1"/>
</dbReference>
<keyword evidence="3" id="KW-0804">Transcription</keyword>
<proteinExistence type="predicted"/>
<dbReference type="SMART" id="SM00345">
    <property type="entry name" value="HTH_GNTR"/>
    <property type="match status" value="1"/>
</dbReference>
<reference evidence="5 6" key="1">
    <citation type="submission" date="2020-08" db="EMBL/GenBank/DDBJ databases">
        <title>Sequencing the genomes of 1000 actinobacteria strains.</title>
        <authorList>
            <person name="Klenk H.-P."/>
        </authorList>
    </citation>
    <scope>NUCLEOTIDE SEQUENCE [LARGE SCALE GENOMIC DNA]</scope>
    <source>
        <strain evidence="5 6">DSM 43675</strain>
    </source>
</reference>
<dbReference type="InterPro" id="IPR000524">
    <property type="entry name" value="Tscrpt_reg_HTH_GntR"/>
</dbReference>
<evidence type="ECO:0000256" key="1">
    <source>
        <dbReference type="ARBA" id="ARBA00023015"/>
    </source>
</evidence>
<dbReference type="GO" id="GO:0003700">
    <property type="term" value="F:DNA-binding transcription factor activity"/>
    <property type="evidence" value="ECO:0007669"/>
    <property type="project" value="InterPro"/>
</dbReference>
<dbReference type="Gene3D" id="1.20.120.530">
    <property type="entry name" value="GntR ligand-binding domain-like"/>
    <property type="match status" value="1"/>
</dbReference>
<dbReference type="SUPFAM" id="SSF48008">
    <property type="entry name" value="GntR ligand-binding domain-like"/>
    <property type="match status" value="1"/>
</dbReference>
<accession>A0A7X0L036</accession>
<dbReference type="PANTHER" id="PTHR43537:SF45">
    <property type="entry name" value="GNTR FAMILY REGULATORY PROTEIN"/>
    <property type="match status" value="1"/>
</dbReference>
<comment type="caution">
    <text evidence="5">The sequence shown here is derived from an EMBL/GenBank/DDBJ whole genome shotgun (WGS) entry which is preliminary data.</text>
</comment>
<sequence>MDPVADAMVGLPDLGGQSSLRGQVADALRKALATGTLRSGVVYSAPTLADEFGISPTPVREAMIDLVRDGLFEAVRNRGFRVVRPSARDLAELTEIRELVEVPAVVRLAGAVPEAVRPRLRALAEEALAAAREGDPVGFLDADHRFHSELLGLTGNRTLVRTVLDLRGRSQMHGLARPAATETLAASAEEHLALLDALVAGDAEKARELMTRHLDHVRGDQR</sequence>
<evidence type="ECO:0000256" key="3">
    <source>
        <dbReference type="ARBA" id="ARBA00023163"/>
    </source>
</evidence>
<dbReference type="InterPro" id="IPR011711">
    <property type="entry name" value="GntR_C"/>
</dbReference>
<feature type="domain" description="HTH gntR-type" evidence="4">
    <location>
        <begin position="18"/>
        <end position="85"/>
    </location>
</feature>
<name>A0A7X0L036_9ACTN</name>
<dbReference type="GO" id="GO:0003677">
    <property type="term" value="F:DNA binding"/>
    <property type="evidence" value="ECO:0007669"/>
    <property type="project" value="UniProtKB-KW"/>
</dbReference>
<keyword evidence="6" id="KW-1185">Reference proteome</keyword>
<dbReference type="PANTHER" id="PTHR43537">
    <property type="entry name" value="TRANSCRIPTIONAL REGULATOR, GNTR FAMILY"/>
    <property type="match status" value="1"/>
</dbReference>
<gene>
    <name evidence="5" type="ORF">BKA00_003668</name>
</gene>
<dbReference type="Gene3D" id="1.10.10.10">
    <property type="entry name" value="Winged helix-like DNA-binding domain superfamily/Winged helix DNA-binding domain"/>
    <property type="match status" value="1"/>
</dbReference>
<dbReference type="Pfam" id="PF00392">
    <property type="entry name" value="GntR"/>
    <property type="match status" value="1"/>
</dbReference>
<evidence type="ECO:0000256" key="2">
    <source>
        <dbReference type="ARBA" id="ARBA00023125"/>
    </source>
</evidence>
<evidence type="ECO:0000313" key="6">
    <source>
        <dbReference type="Proteomes" id="UP000546324"/>
    </source>
</evidence>
<dbReference type="InterPro" id="IPR036388">
    <property type="entry name" value="WH-like_DNA-bd_sf"/>
</dbReference>
<evidence type="ECO:0000259" key="4">
    <source>
        <dbReference type="PROSITE" id="PS50949"/>
    </source>
</evidence>
<protein>
    <submittedName>
        <fullName evidence="5">DNA-binding GntR family transcriptional regulator</fullName>
    </submittedName>
</protein>
<dbReference type="SUPFAM" id="SSF46785">
    <property type="entry name" value="Winged helix' DNA-binding domain"/>
    <property type="match status" value="1"/>
</dbReference>
<dbReference type="RefSeq" id="WP_185026630.1">
    <property type="nucleotide sequence ID" value="NZ_JACHMQ010000001.1"/>
</dbReference>
<dbReference type="Proteomes" id="UP000546324">
    <property type="component" value="Unassembled WGS sequence"/>
</dbReference>
<dbReference type="Pfam" id="PF07729">
    <property type="entry name" value="FCD"/>
    <property type="match status" value="1"/>
</dbReference>